<dbReference type="Proteomes" id="UP000805193">
    <property type="component" value="Unassembled WGS sequence"/>
</dbReference>
<feature type="non-terminal residue" evidence="1">
    <location>
        <position position="171"/>
    </location>
</feature>
<keyword evidence="2" id="KW-1185">Reference proteome</keyword>
<organism evidence="1 2">
    <name type="scientific">Ixodes persulcatus</name>
    <name type="common">Taiga tick</name>
    <dbReference type="NCBI Taxonomy" id="34615"/>
    <lineage>
        <taxon>Eukaryota</taxon>
        <taxon>Metazoa</taxon>
        <taxon>Ecdysozoa</taxon>
        <taxon>Arthropoda</taxon>
        <taxon>Chelicerata</taxon>
        <taxon>Arachnida</taxon>
        <taxon>Acari</taxon>
        <taxon>Parasitiformes</taxon>
        <taxon>Ixodida</taxon>
        <taxon>Ixodoidea</taxon>
        <taxon>Ixodidae</taxon>
        <taxon>Ixodinae</taxon>
        <taxon>Ixodes</taxon>
    </lineage>
</organism>
<dbReference type="EMBL" id="JABSTQ010010957">
    <property type="protein sequence ID" value="KAG0416392.1"/>
    <property type="molecule type" value="Genomic_DNA"/>
</dbReference>
<sequence length="171" mass="19033">AFASTMAAAWQRTLQRWLPRRSKYALLPSGELYIRETDQQDGFRTYRCQTRHRLTGAVSQSVTVGQLILTEPHNMVPPRITHLLGQVTALEDSEVVLPCVAQGFPVPAYQWLRKDEISGRAEPVPVAGPKISLIGGNLVIRAAAARDAGKYYCVVNNTARQDRAETELIVY</sequence>
<reference evidence="1 2" key="1">
    <citation type="journal article" date="2020" name="Cell">
        <title>Large-Scale Comparative Analyses of Tick Genomes Elucidate Their Genetic Diversity and Vector Capacities.</title>
        <authorList>
            <consortium name="Tick Genome and Microbiome Consortium (TIGMIC)"/>
            <person name="Jia N."/>
            <person name="Wang J."/>
            <person name="Shi W."/>
            <person name="Du L."/>
            <person name="Sun Y."/>
            <person name="Zhan W."/>
            <person name="Jiang J.F."/>
            <person name="Wang Q."/>
            <person name="Zhang B."/>
            <person name="Ji P."/>
            <person name="Bell-Sakyi L."/>
            <person name="Cui X.M."/>
            <person name="Yuan T.T."/>
            <person name="Jiang B.G."/>
            <person name="Yang W.F."/>
            <person name="Lam T.T."/>
            <person name="Chang Q.C."/>
            <person name="Ding S.J."/>
            <person name="Wang X.J."/>
            <person name="Zhu J.G."/>
            <person name="Ruan X.D."/>
            <person name="Zhao L."/>
            <person name="Wei J.T."/>
            <person name="Ye R.Z."/>
            <person name="Que T.C."/>
            <person name="Du C.H."/>
            <person name="Zhou Y.H."/>
            <person name="Cheng J.X."/>
            <person name="Dai P.F."/>
            <person name="Guo W.B."/>
            <person name="Han X.H."/>
            <person name="Huang E.J."/>
            <person name="Li L.F."/>
            <person name="Wei W."/>
            <person name="Gao Y.C."/>
            <person name="Liu J.Z."/>
            <person name="Shao H.Z."/>
            <person name="Wang X."/>
            <person name="Wang C.C."/>
            <person name="Yang T.C."/>
            <person name="Huo Q.B."/>
            <person name="Li W."/>
            <person name="Chen H.Y."/>
            <person name="Chen S.E."/>
            <person name="Zhou L.G."/>
            <person name="Ni X.B."/>
            <person name="Tian J.H."/>
            <person name="Sheng Y."/>
            <person name="Liu T."/>
            <person name="Pan Y.S."/>
            <person name="Xia L.Y."/>
            <person name="Li J."/>
            <person name="Zhao F."/>
            <person name="Cao W.C."/>
        </authorList>
    </citation>
    <scope>NUCLEOTIDE SEQUENCE [LARGE SCALE GENOMIC DNA]</scope>
    <source>
        <strain evidence="1">Iper-2018</strain>
    </source>
</reference>
<comment type="caution">
    <text evidence="1">The sequence shown here is derived from an EMBL/GenBank/DDBJ whole genome shotgun (WGS) entry which is preliminary data.</text>
</comment>
<feature type="non-terminal residue" evidence="1">
    <location>
        <position position="1"/>
    </location>
</feature>
<accession>A0AC60PA42</accession>
<evidence type="ECO:0000313" key="2">
    <source>
        <dbReference type="Proteomes" id="UP000805193"/>
    </source>
</evidence>
<name>A0AC60PA42_IXOPE</name>
<protein>
    <submittedName>
        <fullName evidence="1">Uncharacterized protein</fullName>
    </submittedName>
</protein>
<evidence type="ECO:0000313" key="1">
    <source>
        <dbReference type="EMBL" id="KAG0416392.1"/>
    </source>
</evidence>
<gene>
    <name evidence="1" type="ORF">HPB47_006456</name>
</gene>
<proteinExistence type="predicted"/>